<feature type="binding site" evidence="9">
    <location>
        <position position="14"/>
    </location>
    <ligand>
        <name>Mg(2+)</name>
        <dbReference type="ChEBI" id="CHEBI:18420"/>
        <note>catalytic</note>
    </ligand>
</feature>
<dbReference type="HAMAP" id="MF_01471">
    <property type="entry name" value="Cas2"/>
    <property type="match status" value="1"/>
</dbReference>
<dbReference type="STRING" id="405564.SAMN04487905_12139"/>
<gene>
    <name evidence="9" type="primary">cas2</name>
    <name evidence="11" type="ORF">SAMN04487905_12139</name>
</gene>
<keyword evidence="12" id="KW-1185">Reference proteome</keyword>
<evidence type="ECO:0000256" key="7">
    <source>
        <dbReference type="ARBA" id="ARBA00022842"/>
    </source>
</evidence>
<evidence type="ECO:0000256" key="4">
    <source>
        <dbReference type="ARBA" id="ARBA00022723"/>
    </source>
</evidence>
<proteinExistence type="inferred from homology"/>
<evidence type="ECO:0000256" key="8">
    <source>
        <dbReference type="ARBA" id="ARBA00023118"/>
    </source>
</evidence>
<evidence type="ECO:0000256" key="3">
    <source>
        <dbReference type="ARBA" id="ARBA00022722"/>
    </source>
</evidence>
<dbReference type="Pfam" id="PF09827">
    <property type="entry name" value="CRISPR_Cas2"/>
    <property type="match status" value="1"/>
</dbReference>
<keyword evidence="4 9" id="KW-0479">Metal-binding</keyword>
<dbReference type="PANTHER" id="PTHR34405:SF3">
    <property type="entry name" value="CRISPR-ASSOCIATED ENDORIBONUCLEASE CAS2 3"/>
    <property type="match status" value="1"/>
</dbReference>
<dbReference type="PIRSF" id="PIRSF032582">
    <property type="entry name" value="Cas2"/>
    <property type="match status" value="1"/>
</dbReference>
<dbReference type="GO" id="GO:0016787">
    <property type="term" value="F:hydrolase activity"/>
    <property type="evidence" value="ECO:0007669"/>
    <property type="project" value="UniProtKB-KW"/>
</dbReference>
<sequence length="102" mass="11729">MDCELTVELLITYDVDTTTPEGRRRLRHVAKACEAYGIRVQKSVFEVVCRRSDWMYMKQRLNEIIDPTEDSIRIYALDRGSFAAAEHMGQSPPAPHDTPLVF</sequence>
<dbReference type="Proteomes" id="UP000199497">
    <property type="component" value="Unassembled WGS sequence"/>
</dbReference>
<keyword evidence="5 9" id="KW-0255">Endonuclease</keyword>
<dbReference type="InterPro" id="IPR019199">
    <property type="entry name" value="Virulence_VapD/CRISPR_Cas2"/>
</dbReference>
<keyword evidence="6 9" id="KW-0378">Hydrolase</keyword>
<dbReference type="InterPro" id="IPR021127">
    <property type="entry name" value="CRISPR_associated_Cas2"/>
</dbReference>
<dbReference type="AlphaFoldDB" id="A0A1H0X2S8"/>
<evidence type="ECO:0000256" key="6">
    <source>
        <dbReference type="ARBA" id="ARBA00022801"/>
    </source>
</evidence>
<dbReference type="GO" id="GO:0004521">
    <property type="term" value="F:RNA endonuclease activity"/>
    <property type="evidence" value="ECO:0007669"/>
    <property type="project" value="UniProtKB-UniRule"/>
</dbReference>
<dbReference type="GO" id="GO:0046872">
    <property type="term" value="F:metal ion binding"/>
    <property type="evidence" value="ECO:0007669"/>
    <property type="project" value="UniProtKB-UniRule"/>
</dbReference>
<comment type="similarity">
    <text evidence="2 9 10">Belongs to the CRISPR-associated endoribonuclease Cas2 protein family.</text>
</comment>
<dbReference type="RefSeq" id="WP_092604634.1">
    <property type="nucleotide sequence ID" value="NZ_FNJR01000021.1"/>
</dbReference>
<dbReference type="PANTHER" id="PTHR34405">
    <property type="entry name" value="CRISPR-ASSOCIATED ENDORIBONUCLEASE CAS2"/>
    <property type="match status" value="1"/>
</dbReference>
<evidence type="ECO:0000256" key="1">
    <source>
        <dbReference type="ARBA" id="ARBA00001946"/>
    </source>
</evidence>
<dbReference type="OrthoDB" id="9798176at2"/>
<dbReference type="GO" id="GO:0051607">
    <property type="term" value="P:defense response to virus"/>
    <property type="evidence" value="ECO:0007669"/>
    <property type="project" value="UniProtKB-UniRule"/>
</dbReference>
<evidence type="ECO:0000256" key="10">
    <source>
        <dbReference type="PIRNR" id="PIRNR032582"/>
    </source>
</evidence>
<evidence type="ECO:0000256" key="2">
    <source>
        <dbReference type="ARBA" id="ARBA00009959"/>
    </source>
</evidence>
<evidence type="ECO:0000256" key="5">
    <source>
        <dbReference type="ARBA" id="ARBA00022759"/>
    </source>
</evidence>
<dbReference type="Gene3D" id="3.30.70.240">
    <property type="match status" value="1"/>
</dbReference>
<protein>
    <recommendedName>
        <fullName evidence="9">CRISPR-associated endoribonuclease Cas2</fullName>
        <ecNumber evidence="9">3.1.-.-</ecNumber>
    </recommendedName>
</protein>
<accession>A0A1H0X2S8</accession>
<evidence type="ECO:0000313" key="12">
    <source>
        <dbReference type="Proteomes" id="UP000199497"/>
    </source>
</evidence>
<keyword evidence="3 9" id="KW-0540">Nuclease</keyword>
<dbReference type="EMBL" id="FNJR01000021">
    <property type="protein sequence ID" value="SDP96766.1"/>
    <property type="molecule type" value="Genomic_DNA"/>
</dbReference>
<comment type="cofactor">
    <cofactor evidence="1 9">
        <name>Mg(2+)</name>
        <dbReference type="ChEBI" id="CHEBI:18420"/>
    </cofactor>
</comment>
<organism evidence="11 12">
    <name type="scientific">Actinopolyspora xinjiangensis</name>
    <dbReference type="NCBI Taxonomy" id="405564"/>
    <lineage>
        <taxon>Bacteria</taxon>
        <taxon>Bacillati</taxon>
        <taxon>Actinomycetota</taxon>
        <taxon>Actinomycetes</taxon>
        <taxon>Actinopolysporales</taxon>
        <taxon>Actinopolysporaceae</taxon>
        <taxon>Actinopolyspora</taxon>
    </lineage>
</organism>
<comment type="function">
    <text evidence="9">CRISPR (clustered regularly interspaced short palindromic repeat), is an adaptive immune system that provides protection against mobile genetic elements (viruses, transposable elements and conjugative plasmids). CRISPR clusters contain sequences complementary to antecedent mobile elements and target invading nucleic acids. CRISPR clusters are transcribed and processed into CRISPR RNA (crRNA). Functions as a ssRNA-specific endoribonuclease. Involved in the integration of spacer DNA into the CRISPR cassette.</text>
</comment>
<dbReference type="EC" id="3.1.-.-" evidence="9"/>
<dbReference type="GO" id="GO:0043571">
    <property type="term" value="P:maintenance of CRISPR repeat elements"/>
    <property type="evidence" value="ECO:0007669"/>
    <property type="project" value="UniProtKB-UniRule"/>
</dbReference>
<evidence type="ECO:0000256" key="9">
    <source>
        <dbReference type="HAMAP-Rule" id="MF_01471"/>
    </source>
</evidence>
<dbReference type="SUPFAM" id="SSF143430">
    <property type="entry name" value="TTP0101/SSO1404-like"/>
    <property type="match status" value="1"/>
</dbReference>
<dbReference type="NCBIfam" id="TIGR01573">
    <property type="entry name" value="cas2"/>
    <property type="match status" value="1"/>
</dbReference>
<evidence type="ECO:0000313" key="11">
    <source>
        <dbReference type="EMBL" id="SDP96766.1"/>
    </source>
</evidence>
<reference evidence="12" key="1">
    <citation type="submission" date="2016-10" db="EMBL/GenBank/DDBJ databases">
        <authorList>
            <person name="Varghese N."/>
            <person name="Submissions S."/>
        </authorList>
    </citation>
    <scope>NUCLEOTIDE SEQUENCE [LARGE SCALE GENOMIC DNA]</scope>
    <source>
        <strain evidence="12">DSM 46732</strain>
    </source>
</reference>
<keyword evidence="7 9" id="KW-0460">Magnesium</keyword>
<name>A0A1H0X2S8_9ACTN</name>
<comment type="subunit">
    <text evidence="9">Homodimer, forms a heterotetramer with a Cas1 homodimer.</text>
</comment>
<keyword evidence="8 9" id="KW-0051">Antiviral defense</keyword>
<dbReference type="CDD" id="cd09725">
    <property type="entry name" value="Cas2_I_II_III"/>
    <property type="match status" value="1"/>
</dbReference>